<sequence>MTRRDFNLSSRFQTLDIHRPGQGHPGPDTHPVELISHSHSDAFSFKGFIRRSYSCLLIDGLILSFWFMGRIKFGWYVEYLDEVVDSHFCLSLRMARPCGAEAIDVPIRFLCLPAPADERILFP</sequence>
<evidence type="ECO:0000313" key="2">
    <source>
        <dbReference type="Proteomes" id="UP001283361"/>
    </source>
</evidence>
<comment type="caution">
    <text evidence="1">The sequence shown here is derived from an EMBL/GenBank/DDBJ whole genome shotgun (WGS) entry which is preliminary data.</text>
</comment>
<evidence type="ECO:0000313" key="1">
    <source>
        <dbReference type="EMBL" id="KAK3747526.1"/>
    </source>
</evidence>
<dbReference type="AlphaFoldDB" id="A0AAE0YJF5"/>
<dbReference type="EMBL" id="JAWDGP010006081">
    <property type="protein sequence ID" value="KAK3747526.1"/>
    <property type="molecule type" value="Genomic_DNA"/>
</dbReference>
<gene>
    <name evidence="1" type="ORF">RRG08_030059</name>
</gene>
<organism evidence="1 2">
    <name type="scientific">Elysia crispata</name>
    <name type="common">lettuce slug</name>
    <dbReference type="NCBI Taxonomy" id="231223"/>
    <lineage>
        <taxon>Eukaryota</taxon>
        <taxon>Metazoa</taxon>
        <taxon>Spiralia</taxon>
        <taxon>Lophotrochozoa</taxon>
        <taxon>Mollusca</taxon>
        <taxon>Gastropoda</taxon>
        <taxon>Heterobranchia</taxon>
        <taxon>Euthyneura</taxon>
        <taxon>Panpulmonata</taxon>
        <taxon>Sacoglossa</taxon>
        <taxon>Placobranchoidea</taxon>
        <taxon>Plakobranchidae</taxon>
        <taxon>Elysia</taxon>
    </lineage>
</organism>
<proteinExistence type="predicted"/>
<name>A0AAE0YJF5_9GAST</name>
<keyword evidence="2" id="KW-1185">Reference proteome</keyword>
<protein>
    <submittedName>
        <fullName evidence="1">Uncharacterized protein</fullName>
    </submittedName>
</protein>
<dbReference type="Proteomes" id="UP001283361">
    <property type="component" value="Unassembled WGS sequence"/>
</dbReference>
<accession>A0AAE0YJF5</accession>
<reference evidence="1" key="1">
    <citation type="journal article" date="2023" name="G3 (Bethesda)">
        <title>A reference genome for the long-term kleptoplast-retaining sea slug Elysia crispata morphotype clarki.</title>
        <authorList>
            <person name="Eastman K.E."/>
            <person name="Pendleton A.L."/>
            <person name="Shaikh M.A."/>
            <person name="Suttiyut T."/>
            <person name="Ogas R."/>
            <person name="Tomko P."/>
            <person name="Gavelis G."/>
            <person name="Widhalm J.R."/>
            <person name="Wisecaver J.H."/>
        </authorList>
    </citation>
    <scope>NUCLEOTIDE SEQUENCE</scope>
    <source>
        <strain evidence="1">ECLA1</strain>
    </source>
</reference>